<feature type="domain" description="Cytosolic endo-beta-N-acetylglucosaminidase C-terminal" evidence="1">
    <location>
        <begin position="116"/>
        <end position="203"/>
    </location>
</feature>
<protein>
    <recommendedName>
        <fullName evidence="1">Cytosolic endo-beta-N-acetylglucosaminidase C-terminal domain-containing protein</fullName>
    </recommendedName>
</protein>
<dbReference type="Proteomes" id="UP001187192">
    <property type="component" value="Unassembled WGS sequence"/>
</dbReference>
<evidence type="ECO:0000313" key="2">
    <source>
        <dbReference type="EMBL" id="GMN18975.1"/>
    </source>
</evidence>
<keyword evidence="3" id="KW-1185">Reference proteome</keyword>
<organism evidence="2 3">
    <name type="scientific">Ficus carica</name>
    <name type="common">Common fig</name>
    <dbReference type="NCBI Taxonomy" id="3494"/>
    <lineage>
        <taxon>Eukaryota</taxon>
        <taxon>Viridiplantae</taxon>
        <taxon>Streptophyta</taxon>
        <taxon>Embryophyta</taxon>
        <taxon>Tracheophyta</taxon>
        <taxon>Spermatophyta</taxon>
        <taxon>Magnoliopsida</taxon>
        <taxon>eudicotyledons</taxon>
        <taxon>Gunneridae</taxon>
        <taxon>Pentapetalae</taxon>
        <taxon>rosids</taxon>
        <taxon>fabids</taxon>
        <taxon>Rosales</taxon>
        <taxon>Moraceae</taxon>
        <taxon>Ficeae</taxon>
        <taxon>Ficus</taxon>
    </lineage>
</organism>
<dbReference type="PANTHER" id="PTHR13246">
    <property type="entry name" value="ENDO BETA N-ACETYLGLUCOSAMINIDASE"/>
    <property type="match status" value="1"/>
</dbReference>
<dbReference type="EMBL" id="BTGU01002474">
    <property type="protein sequence ID" value="GMN18975.1"/>
    <property type="molecule type" value="Genomic_DNA"/>
</dbReference>
<reference evidence="2" key="1">
    <citation type="submission" date="2023-07" db="EMBL/GenBank/DDBJ databases">
        <title>draft genome sequence of fig (Ficus carica).</title>
        <authorList>
            <person name="Takahashi T."/>
            <person name="Nishimura K."/>
        </authorList>
    </citation>
    <scope>NUCLEOTIDE SEQUENCE</scope>
</reference>
<name>A0AA87YVX1_FICCA</name>
<dbReference type="AlphaFoldDB" id="A0AA87YVX1"/>
<comment type="caution">
    <text evidence="2">The sequence shown here is derived from an EMBL/GenBank/DDBJ whole genome shotgun (WGS) entry which is preliminary data.</text>
</comment>
<dbReference type="InterPro" id="IPR057882">
    <property type="entry name" value="ENGase_C"/>
</dbReference>
<sequence>MLVKSDNNSLLGMYLEFSSPVDERKSILLAPREANHFANTFSEVAITRQLKHLKASQGWVIQETRVHIRGHKLTEIGSVCYWSQPRMGKSTSTSSSKKYYAVLGHISIKTSGQTQQFPPSDSWQVEGHDIKWDAGSEGSKTASVKITWKLKEGNDSEFPKYNIYAEKIPVKVVPGQEAAREFLGVVRAEAFYVAGFAVASDIGIDGSVQKLDDSPFYQLEAPEAP</sequence>
<dbReference type="GO" id="GO:0033925">
    <property type="term" value="F:mannosyl-glycoprotein endo-beta-N-acetylglucosaminidase activity"/>
    <property type="evidence" value="ECO:0007669"/>
    <property type="project" value="InterPro"/>
</dbReference>
<evidence type="ECO:0000259" key="1">
    <source>
        <dbReference type="Pfam" id="PF25529"/>
    </source>
</evidence>
<evidence type="ECO:0000313" key="3">
    <source>
        <dbReference type="Proteomes" id="UP001187192"/>
    </source>
</evidence>
<proteinExistence type="predicted"/>
<dbReference type="InterPro" id="IPR032979">
    <property type="entry name" value="ENGase"/>
</dbReference>
<gene>
    <name evidence="2" type="ORF">TIFTF001_042791</name>
</gene>
<dbReference type="PANTHER" id="PTHR13246:SF1">
    <property type="entry name" value="CYTOSOLIC ENDO-BETA-N-ACETYLGLUCOSAMINIDASE"/>
    <property type="match status" value="1"/>
</dbReference>
<accession>A0AA87YVX1</accession>
<dbReference type="Pfam" id="PF25529">
    <property type="entry name" value="Ig_ENGASE1_C"/>
    <property type="match status" value="1"/>
</dbReference>